<proteinExistence type="predicted"/>
<organism evidence="1 2">
    <name type="scientific">Setaria italica</name>
    <name type="common">Foxtail millet</name>
    <name type="synonym">Panicum italicum</name>
    <dbReference type="NCBI Taxonomy" id="4555"/>
    <lineage>
        <taxon>Eukaryota</taxon>
        <taxon>Viridiplantae</taxon>
        <taxon>Streptophyta</taxon>
        <taxon>Embryophyta</taxon>
        <taxon>Tracheophyta</taxon>
        <taxon>Spermatophyta</taxon>
        <taxon>Magnoliopsida</taxon>
        <taxon>Liliopsida</taxon>
        <taxon>Poales</taxon>
        <taxon>Poaceae</taxon>
        <taxon>PACMAD clade</taxon>
        <taxon>Panicoideae</taxon>
        <taxon>Panicodae</taxon>
        <taxon>Paniceae</taxon>
        <taxon>Cenchrinae</taxon>
        <taxon>Setaria</taxon>
    </lineage>
</organism>
<dbReference type="InParanoid" id="K3Y0H8"/>
<name>K3Y0H8_SETIT</name>
<evidence type="ECO:0000313" key="2">
    <source>
        <dbReference type="Proteomes" id="UP000004995"/>
    </source>
</evidence>
<protein>
    <submittedName>
        <fullName evidence="1">Uncharacterized protein</fullName>
    </submittedName>
</protein>
<reference evidence="1" key="2">
    <citation type="submission" date="2018-08" db="UniProtKB">
        <authorList>
            <consortium name="EnsemblPlants"/>
        </authorList>
    </citation>
    <scope>IDENTIFICATION</scope>
    <source>
        <strain evidence="1">Yugu1</strain>
    </source>
</reference>
<accession>K3Y0H8</accession>
<dbReference type="Gramene" id="KQL11913">
    <property type="protein sequence ID" value="KQL11913"/>
    <property type="gene ID" value="SETIT_007689mg"/>
</dbReference>
<evidence type="ECO:0000313" key="1">
    <source>
        <dbReference type="EnsemblPlants" id="KQL11913"/>
    </source>
</evidence>
<keyword evidence="2" id="KW-1185">Reference proteome</keyword>
<dbReference type="EnsemblPlants" id="KQL11913">
    <property type="protein sequence ID" value="KQL11913"/>
    <property type="gene ID" value="SETIT_007689mg"/>
</dbReference>
<dbReference type="Proteomes" id="UP000004995">
    <property type="component" value="Unassembled WGS sequence"/>
</dbReference>
<reference evidence="2" key="1">
    <citation type="journal article" date="2012" name="Nat. Biotechnol.">
        <title>Reference genome sequence of the model plant Setaria.</title>
        <authorList>
            <person name="Bennetzen J.L."/>
            <person name="Schmutz J."/>
            <person name="Wang H."/>
            <person name="Percifield R."/>
            <person name="Hawkins J."/>
            <person name="Pontaroli A.C."/>
            <person name="Estep M."/>
            <person name="Feng L."/>
            <person name="Vaughn J.N."/>
            <person name="Grimwood J."/>
            <person name="Jenkins J."/>
            <person name="Barry K."/>
            <person name="Lindquist E."/>
            <person name="Hellsten U."/>
            <person name="Deshpande S."/>
            <person name="Wang X."/>
            <person name="Wu X."/>
            <person name="Mitros T."/>
            <person name="Triplett J."/>
            <person name="Yang X."/>
            <person name="Ye C.Y."/>
            <person name="Mauro-Herrera M."/>
            <person name="Wang L."/>
            <person name="Li P."/>
            <person name="Sharma M."/>
            <person name="Sharma R."/>
            <person name="Ronald P.C."/>
            <person name="Panaud O."/>
            <person name="Kellogg E.A."/>
            <person name="Brutnell T.P."/>
            <person name="Doust A.N."/>
            <person name="Tuskan G.A."/>
            <person name="Rokhsar D."/>
            <person name="Devos K.M."/>
        </authorList>
    </citation>
    <scope>NUCLEOTIDE SEQUENCE [LARGE SCALE GENOMIC DNA]</scope>
    <source>
        <strain evidence="2">cv. Yugu1</strain>
    </source>
</reference>
<sequence>MTLVQRAVPRTKWRRAGVGGWVLDWGCGEVLEFLTIRNFCLKSQLFRKGKHANMLVDLRKKIEKVELRRSTILLTSISLI</sequence>
<dbReference type="HOGENOM" id="CLU_2580964_0_0_1"/>
<dbReference type="EMBL" id="AGNK02002659">
    <property type="status" value="NOT_ANNOTATED_CDS"/>
    <property type="molecule type" value="Genomic_DNA"/>
</dbReference>
<dbReference type="AlphaFoldDB" id="K3Y0H8"/>